<feature type="region of interest" description="Disordered" evidence="1">
    <location>
        <begin position="1"/>
        <end position="36"/>
    </location>
</feature>
<organism evidence="2 3">
    <name type="scientific">Caulochytrium protostelioides</name>
    <dbReference type="NCBI Taxonomy" id="1555241"/>
    <lineage>
        <taxon>Eukaryota</taxon>
        <taxon>Fungi</taxon>
        <taxon>Fungi incertae sedis</taxon>
        <taxon>Chytridiomycota</taxon>
        <taxon>Chytridiomycota incertae sedis</taxon>
        <taxon>Chytridiomycetes</taxon>
        <taxon>Caulochytriales</taxon>
        <taxon>Caulochytriaceae</taxon>
        <taxon>Caulochytrium</taxon>
    </lineage>
</organism>
<reference evidence="3" key="1">
    <citation type="journal article" date="2018" name="Nat. Microbiol.">
        <title>Leveraging single-cell genomics to expand the fungal tree of life.</title>
        <authorList>
            <person name="Ahrendt S.R."/>
            <person name="Quandt C.A."/>
            <person name="Ciobanu D."/>
            <person name="Clum A."/>
            <person name="Salamov A."/>
            <person name="Andreopoulos B."/>
            <person name="Cheng J.F."/>
            <person name="Woyke T."/>
            <person name="Pelin A."/>
            <person name="Henrissat B."/>
            <person name="Reynolds N.K."/>
            <person name="Benny G.L."/>
            <person name="Smith M.E."/>
            <person name="James T.Y."/>
            <person name="Grigoriev I.V."/>
        </authorList>
    </citation>
    <scope>NUCLEOTIDE SEQUENCE [LARGE SCALE GENOMIC DNA]</scope>
    <source>
        <strain evidence="3">ATCC 52028</strain>
    </source>
</reference>
<feature type="region of interest" description="Disordered" evidence="1">
    <location>
        <begin position="118"/>
        <end position="156"/>
    </location>
</feature>
<keyword evidence="3" id="KW-1185">Reference proteome</keyword>
<protein>
    <submittedName>
        <fullName evidence="2">Uncharacterized protein</fullName>
    </submittedName>
</protein>
<dbReference type="EMBL" id="ML014253">
    <property type="protein sequence ID" value="RKO99839.1"/>
    <property type="molecule type" value="Genomic_DNA"/>
</dbReference>
<evidence type="ECO:0000256" key="1">
    <source>
        <dbReference type="SAM" id="MobiDB-lite"/>
    </source>
</evidence>
<gene>
    <name evidence="2" type="ORF">CXG81DRAFT_20136</name>
</gene>
<feature type="region of interest" description="Disordered" evidence="1">
    <location>
        <begin position="322"/>
        <end position="345"/>
    </location>
</feature>
<name>A0A4P9X459_9FUNG</name>
<feature type="compositionally biased region" description="Low complexity" evidence="1">
    <location>
        <begin position="119"/>
        <end position="128"/>
    </location>
</feature>
<evidence type="ECO:0000313" key="2">
    <source>
        <dbReference type="EMBL" id="RKO99839.1"/>
    </source>
</evidence>
<feature type="compositionally biased region" description="Low complexity" evidence="1">
    <location>
        <begin position="1"/>
        <end position="31"/>
    </location>
</feature>
<proteinExistence type="predicted"/>
<sequence length="345" mass="35834">MAASTSPSAVKATPAAASAASPTAATAAATPNESPVSDAVVTALRRGVDPKARIVLAINDLLSVSEVLAAVAPALAPDGPLATVPIPDSVYAVRRFDTPTTTFLLLDIIPEAAEHHQQADAAAAARAAETSEHDASDGHAGYPGTGGGPDDHEQDGDVTTRHRYIALSRRSEPEKTWTLDLARAVEAVARFLDRTRSRASTELVFLAGIDLQRVACDHGVVTVAVGDDGALHARDAAGGVADSAVVLDLRAALLMGTLAQLEDWRLTALVHPAKRTPGAYDGATLKRLLAAYDAWAATRRDPGAEDVSLAALITPAWETAWASRNDQPTTPRRPAAGGSVLPMHM</sequence>
<accession>A0A4P9X459</accession>
<dbReference type="AlphaFoldDB" id="A0A4P9X459"/>
<dbReference type="Proteomes" id="UP000274922">
    <property type="component" value="Unassembled WGS sequence"/>
</dbReference>
<evidence type="ECO:0000313" key="3">
    <source>
        <dbReference type="Proteomes" id="UP000274922"/>
    </source>
</evidence>